<dbReference type="AlphaFoldDB" id="A0A1S3YTH5"/>
<dbReference type="PANTHER" id="PTHR23227">
    <property type="entry name" value="BUCENTAUR RELATED"/>
    <property type="match status" value="1"/>
</dbReference>
<dbReference type="STRING" id="4097.A0A1S3YTH5"/>
<accession>A0A1S3YTH5</accession>
<dbReference type="GeneID" id="107779603"/>
<dbReference type="Proteomes" id="UP000790787">
    <property type="component" value="Chromosome 22"/>
</dbReference>
<name>A0A1S3YTH5_TOBAC</name>
<dbReference type="Gene3D" id="3.60.10.10">
    <property type="entry name" value="Endonuclease/exonuclease/phosphatase"/>
    <property type="match status" value="1"/>
</dbReference>
<dbReference type="KEGG" id="nta:107779603"/>
<dbReference type="PANTHER" id="PTHR23227:SF67">
    <property type="entry name" value="CRANIOFACIAL DEVELOPMENT PROTEIN 2-LIKE"/>
    <property type="match status" value="1"/>
</dbReference>
<reference evidence="1" key="1">
    <citation type="journal article" date="2014" name="Nat. Commun.">
        <title>The tobacco genome sequence and its comparison with those of tomato and potato.</title>
        <authorList>
            <person name="Sierro N."/>
            <person name="Battey J.N."/>
            <person name="Ouadi S."/>
            <person name="Bakaher N."/>
            <person name="Bovet L."/>
            <person name="Willig A."/>
            <person name="Goepfert S."/>
            <person name="Peitsch M.C."/>
            <person name="Ivanov N.V."/>
        </authorList>
    </citation>
    <scope>NUCLEOTIDE SEQUENCE [LARGE SCALE GENOMIC DNA]</scope>
</reference>
<dbReference type="OrthoDB" id="1902296at2759"/>
<dbReference type="InterPro" id="IPR036691">
    <property type="entry name" value="Endo/exonu/phosph_ase_sf"/>
</dbReference>
<evidence type="ECO:0000313" key="2">
    <source>
        <dbReference type="RefSeq" id="XP_016455541.2"/>
    </source>
</evidence>
<reference evidence="2" key="2">
    <citation type="submission" date="2025-08" db="UniProtKB">
        <authorList>
            <consortium name="RefSeq"/>
        </authorList>
    </citation>
    <scope>IDENTIFICATION</scope>
    <source>
        <tissue evidence="2">Leaf</tissue>
    </source>
</reference>
<sequence length="345" mass="38657">MSIKLVVSGFTLNIISAYAPQADLDKEVKRRLWEDLDEMVHCIPHTEKLFIGGGFNGHIGATSGGYDDVHGGFGFRTRNGGGTSLLDFARAFDLVIANSNFLKKMEHLVTFRSSVARTQIDYLLCRKSDKGLCTDCKVIPSENLTTLHRLLVMDLEIIRKKRKRTVYGQLRIKWGALTEDKAQELGVKLLTMGPWNSSGDTSLMWTTMAQSIKKVAREVLGVSKSYNGGRNGDWKEAKLVVTASKTTSFSRLYEELEGKGEDKRMFRLAKLEKHMRQLSKEKEPTRKFLGKSSTQENMPKNGEEIVDLAAQETSQLEASTLADAKVDLRVDETVDGNEGQRFNLN</sequence>
<gene>
    <name evidence="2" type="primary">LOC107779603</name>
</gene>
<dbReference type="PaxDb" id="4097-A0A1S3YTH5"/>
<proteinExistence type="predicted"/>
<protein>
    <submittedName>
        <fullName evidence="2">Uncharacterized protein LOC107779603</fullName>
    </submittedName>
</protein>
<dbReference type="SUPFAM" id="SSF56219">
    <property type="entry name" value="DNase I-like"/>
    <property type="match status" value="1"/>
</dbReference>
<keyword evidence="1" id="KW-1185">Reference proteome</keyword>
<dbReference type="RefSeq" id="XP_016455541.1">
    <property type="nucleotide sequence ID" value="XM_016600055.1"/>
</dbReference>
<organism evidence="1 2">
    <name type="scientific">Nicotiana tabacum</name>
    <name type="common">Common tobacco</name>
    <dbReference type="NCBI Taxonomy" id="4097"/>
    <lineage>
        <taxon>Eukaryota</taxon>
        <taxon>Viridiplantae</taxon>
        <taxon>Streptophyta</taxon>
        <taxon>Embryophyta</taxon>
        <taxon>Tracheophyta</taxon>
        <taxon>Spermatophyta</taxon>
        <taxon>Magnoliopsida</taxon>
        <taxon>eudicotyledons</taxon>
        <taxon>Gunneridae</taxon>
        <taxon>Pentapetalae</taxon>
        <taxon>asterids</taxon>
        <taxon>lamiids</taxon>
        <taxon>Solanales</taxon>
        <taxon>Solanaceae</taxon>
        <taxon>Nicotianoideae</taxon>
        <taxon>Nicotianeae</taxon>
        <taxon>Nicotiana</taxon>
    </lineage>
</organism>
<dbReference type="RefSeq" id="XP_016455541.2">
    <property type="nucleotide sequence ID" value="XM_016600055.2"/>
</dbReference>
<dbReference type="InterPro" id="IPR027124">
    <property type="entry name" value="Swc5/CFDP1/2"/>
</dbReference>
<evidence type="ECO:0000313" key="1">
    <source>
        <dbReference type="Proteomes" id="UP000790787"/>
    </source>
</evidence>